<accession>A0A0F9RFD1</accession>
<organism evidence="2">
    <name type="scientific">marine sediment metagenome</name>
    <dbReference type="NCBI Taxonomy" id="412755"/>
    <lineage>
        <taxon>unclassified sequences</taxon>
        <taxon>metagenomes</taxon>
        <taxon>ecological metagenomes</taxon>
    </lineage>
</organism>
<evidence type="ECO:0000313" key="2">
    <source>
        <dbReference type="EMBL" id="KKN15948.1"/>
    </source>
</evidence>
<comment type="caution">
    <text evidence="2">The sequence shown here is derived from an EMBL/GenBank/DDBJ whole genome shotgun (WGS) entry which is preliminary data.</text>
</comment>
<gene>
    <name evidence="2" type="ORF">LCGC14_0980810</name>
</gene>
<feature type="compositionally biased region" description="Basic and acidic residues" evidence="1">
    <location>
        <begin position="50"/>
        <end position="59"/>
    </location>
</feature>
<name>A0A0F9RFD1_9ZZZZ</name>
<reference evidence="2" key="1">
    <citation type="journal article" date="2015" name="Nature">
        <title>Complex archaea that bridge the gap between prokaryotes and eukaryotes.</title>
        <authorList>
            <person name="Spang A."/>
            <person name="Saw J.H."/>
            <person name="Jorgensen S.L."/>
            <person name="Zaremba-Niedzwiedzka K."/>
            <person name="Martijn J."/>
            <person name="Lind A.E."/>
            <person name="van Eijk R."/>
            <person name="Schleper C."/>
            <person name="Guy L."/>
            <person name="Ettema T.J."/>
        </authorList>
    </citation>
    <scope>NUCLEOTIDE SEQUENCE</scope>
</reference>
<dbReference type="AlphaFoldDB" id="A0A0F9RFD1"/>
<evidence type="ECO:0000256" key="1">
    <source>
        <dbReference type="SAM" id="MobiDB-lite"/>
    </source>
</evidence>
<proteinExistence type="predicted"/>
<feature type="region of interest" description="Disordered" evidence="1">
    <location>
        <begin position="36"/>
        <end position="59"/>
    </location>
</feature>
<dbReference type="EMBL" id="LAZR01003663">
    <property type="protein sequence ID" value="KKN15948.1"/>
    <property type="molecule type" value="Genomic_DNA"/>
</dbReference>
<sequence length="59" mass="7084">MPKKKKRPIKGMSDVQNLFDHLDGEYRKDMKKKWIEEKYKKHKGGGDTSENNREPKHRS</sequence>
<protein>
    <submittedName>
        <fullName evidence="2">Uncharacterized protein</fullName>
    </submittedName>
</protein>